<keyword evidence="2" id="KW-0472">Membrane</keyword>
<evidence type="ECO:0000313" key="4">
    <source>
        <dbReference type="EMBL" id="OBZ83858.1"/>
    </source>
</evidence>
<evidence type="ECO:0000259" key="3">
    <source>
        <dbReference type="Pfam" id="PF10355"/>
    </source>
</evidence>
<organism evidence="4 5">
    <name type="scientific">Choanephora cucurbitarum</name>
    <dbReference type="NCBI Taxonomy" id="101091"/>
    <lineage>
        <taxon>Eukaryota</taxon>
        <taxon>Fungi</taxon>
        <taxon>Fungi incertae sedis</taxon>
        <taxon>Mucoromycota</taxon>
        <taxon>Mucoromycotina</taxon>
        <taxon>Mucoromycetes</taxon>
        <taxon>Mucorales</taxon>
        <taxon>Mucorineae</taxon>
        <taxon>Choanephoraceae</taxon>
        <taxon>Choanephoroideae</taxon>
        <taxon>Choanephora</taxon>
    </lineage>
</organism>
<feature type="transmembrane region" description="Helical" evidence="2">
    <location>
        <begin position="51"/>
        <end position="73"/>
    </location>
</feature>
<protein>
    <submittedName>
        <fullName evidence="4">Protein YTP1</fullName>
    </submittedName>
</protein>
<name>A0A1C7N4B1_9FUNG</name>
<dbReference type="InParanoid" id="A0A1C7N4B1"/>
<gene>
    <name evidence="4" type="primary">YTP1_0</name>
    <name evidence="4" type="ORF">A0J61_08093</name>
</gene>
<feature type="domain" description="Protein YTP1-like C-terminal" evidence="3">
    <location>
        <begin position="115"/>
        <end position="391"/>
    </location>
</feature>
<evidence type="ECO:0000256" key="2">
    <source>
        <dbReference type="SAM" id="Phobius"/>
    </source>
</evidence>
<feature type="transmembrane region" description="Helical" evidence="2">
    <location>
        <begin position="369"/>
        <end position="391"/>
    </location>
</feature>
<feature type="transmembrane region" description="Helical" evidence="2">
    <location>
        <begin position="200"/>
        <end position="222"/>
    </location>
</feature>
<keyword evidence="2" id="KW-0812">Transmembrane</keyword>
<dbReference type="PANTHER" id="PTHR31685">
    <property type="entry name" value="INTEGRAL MEMBRANE PROTEIN (AFU_ORTHOLOGUE AFUA_6G12730)-RELATED"/>
    <property type="match status" value="1"/>
</dbReference>
<accession>A0A1C7N4B1</accession>
<dbReference type="Proteomes" id="UP000093000">
    <property type="component" value="Unassembled WGS sequence"/>
</dbReference>
<feature type="compositionally biased region" description="Polar residues" evidence="1">
    <location>
        <begin position="566"/>
        <end position="585"/>
    </location>
</feature>
<keyword evidence="5" id="KW-1185">Reference proteome</keyword>
<feature type="transmembrane region" description="Helical" evidence="2">
    <location>
        <begin position="324"/>
        <end position="349"/>
    </location>
</feature>
<dbReference type="AlphaFoldDB" id="A0A1C7N4B1"/>
<evidence type="ECO:0000313" key="5">
    <source>
        <dbReference type="Proteomes" id="UP000093000"/>
    </source>
</evidence>
<evidence type="ECO:0000256" key="1">
    <source>
        <dbReference type="SAM" id="MobiDB-lite"/>
    </source>
</evidence>
<dbReference type="STRING" id="101091.A0A1C7N4B1"/>
<feature type="transmembrane region" description="Helical" evidence="2">
    <location>
        <begin position="136"/>
        <end position="159"/>
    </location>
</feature>
<feature type="compositionally biased region" description="Low complexity" evidence="1">
    <location>
        <begin position="549"/>
        <end position="563"/>
    </location>
</feature>
<feature type="transmembrane region" description="Helical" evidence="2">
    <location>
        <begin position="171"/>
        <end position="188"/>
    </location>
</feature>
<dbReference type="PANTHER" id="PTHR31685:SF2">
    <property type="entry name" value="PROTEIN YTP1"/>
    <property type="match status" value="1"/>
</dbReference>
<reference evidence="4 5" key="1">
    <citation type="submission" date="2016-03" db="EMBL/GenBank/DDBJ databases">
        <title>Choanephora cucurbitarum.</title>
        <authorList>
            <person name="Min B."/>
            <person name="Park H."/>
            <person name="Park J.-H."/>
            <person name="Shin H.-D."/>
            <person name="Choi I.-G."/>
        </authorList>
    </citation>
    <scope>NUCLEOTIDE SEQUENCE [LARGE SCALE GENOMIC DNA]</scope>
    <source>
        <strain evidence="4 5">KUS-F28377</strain>
    </source>
</reference>
<dbReference type="EMBL" id="LUGH01000593">
    <property type="protein sequence ID" value="OBZ83858.1"/>
    <property type="molecule type" value="Genomic_DNA"/>
</dbReference>
<dbReference type="InterPro" id="IPR018827">
    <property type="entry name" value="YTP1_C"/>
</dbReference>
<proteinExistence type="predicted"/>
<sequence length="585" mass="65496">MVVAFLGCYPLLLTQQIRRQKVYIFSASLLFASIGFISGYFIQLEQSLTTIVFRIFALLLLCLVLMQIILVIYRSSTVAERLPQFHTIMTKCFHSLPKWVDLVLGWSVLVTALSYLILGALVFTESCSREDQQAQCLMPVAMGAGFLFYGTLILLHLLAILKLPRPSTPEYYEGITLTFWGLCSLLLFDTPILGTEWRAINLGLLWFTGGVFSLCLSLQTWIPALREKNIINALIVCLTGRAIVRGLTQVDDPYAAEVHTMLGYVLIVGAICRLTQIVFRKSPADSLPHPMFQQNTDTTQLLAEDEDEDELDKHKQQKKCKHRFMFASVTLVMGILASLLSVCSGILLMGANVGWIRYMRFYIQDPITYINISLAAAFLWSAYVFGLCTVYKNLKTRNAIHQYEYMQLENPNSINTMTITNATSASSLYPHDESDSSRQWIHVNTHHPQHAIVAMPTPSPTVSEQLSVSSPTEAIPHELSIQTKQSETKPSETIRPSEYRAKRRSLLVQSPVAQVSSPMTRARSSSMYGVGGVLPDEFVIRTDARRSWRSSASSTLGSASIESMPDSLSSDEQFKVFSNISHEGK</sequence>
<dbReference type="Pfam" id="PF10355">
    <property type="entry name" value="Ytp1"/>
    <property type="match status" value="1"/>
</dbReference>
<keyword evidence="2" id="KW-1133">Transmembrane helix</keyword>
<feature type="transmembrane region" description="Helical" evidence="2">
    <location>
        <begin position="22"/>
        <end position="42"/>
    </location>
</feature>
<comment type="caution">
    <text evidence="4">The sequence shown here is derived from an EMBL/GenBank/DDBJ whole genome shotgun (WGS) entry which is preliminary data.</text>
</comment>
<feature type="transmembrane region" description="Helical" evidence="2">
    <location>
        <begin position="103"/>
        <end position="124"/>
    </location>
</feature>
<feature type="transmembrane region" description="Helical" evidence="2">
    <location>
        <begin position="261"/>
        <end position="279"/>
    </location>
</feature>
<feature type="region of interest" description="Disordered" evidence="1">
    <location>
        <begin position="549"/>
        <end position="585"/>
    </location>
</feature>
<dbReference type="OrthoDB" id="4469696at2759"/>